<proteinExistence type="predicted"/>
<feature type="domain" description="DUF4253" evidence="2">
    <location>
        <begin position="97"/>
        <end position="207"/>
    </location>
</feature>
<sequence length="207" mass="21745">MDGHGVGARANNRRGCAPPHWRELLSSGPARLAQLAQLAPASSTADAGRGDGTRGSLPSLGRAGTTPVTHLASGNTGPDHRAAEYARALLASRAETRLGLVAAASGAEALTAVGWAGPCDYDNDTAKFSAVVRDWGHRFGARVMAIGFSTLRLSVATSPVGEHEAPLVAAEHFAFCPDDIRQGGRPHTLAACAKRITGTRRWDFWWD</sequence>
<evidence type="ECO:0000259" key="2">
    <source>
        <dbReference type="Pfam" id="PF14062"/>
    </source>
</evidence>
<feature type="compositionally biased region" description="Polar residues" evidence="1">
    <location>
        <begin position="66"/>
        <end position="76"/>
    </location>
</feature>
<dbReference type="InterPro" id="IPR025349">
    <property type="entry name" value="DUF4253"/>
</dbReference>
<name>A0ABW6U311_9ACTN</name>
<gene>
    <name evidence="3" type="ORF">ACFYZM_23370</name>
</gene>
<keyword evidence="4" id="KW-1185">Reference proteome</keyword>
<protein>
    <submittedName>
        <fullName evidence="3">DUF4253 domain-containing protein</fullName>
    </submittedName>
</protein>
<comment type="caution">
    <text evidence="3">The sequence shown here is derived from an EMBL/GenBank/DDBJ whole genome shotgun (WGS) entry which is preliminary data.</text>
</comment>
<reference evidence="3 4" key="1">
    <citation type="submission" date="2024-10" db="EMBL/GenBank/DDBJ databases">
        <title>The Natural Products Discovery Center: Release of the First 8490 Sequenced Strains for Exploring Actinobacteria Biosynthetic Diversity.</title>
        <authorList>
            <person name="Kalkreuter E."/>
            <person name="Kautsar S.A."/>
            <person name="Yang D."/>
            <person name="Bader C.D."/>
            <person name="Teijaro C.N."/>
            <person name="Fluegel L."/>
            <person name="Davis C.M."/>
            <person name="Simpson J.R."/>
            <person name="Lauterbach L."/>
            <person name="Steele A.D."/>
            <person name="Gui C."/>
            <person name="Meng S."/>
            <person name="Li G."/>
            <person name="Viehrig K."/>
            <person name="Ye F."/>
            <person name="Su P."/>
            <person name="Kiefer A.F."/>
            <person name="Nichols A."/>
            <person name="Cepeda A.J."/>
            <person name="Yan W."/>
            <person name="Fan B."/>
            <person name="Jiang Y."/>
            <person name="Adhikari A."/>
            <person name="Zheng C.-J."/>
            <person name="Schuster L."/>
            <person name="Cowan T.M."/>
            <person name="Smanski M.J."/>
            <person name="Chevrette M.G."/>
            <person name="De Carvalho L.P.S."/>
            <person name="Shen B."/>
        </authorList>
    </citation>
    <scope>NUCLEOTIDE SEQUENCE [LARGE SCALE GENOMIC DNA]</scope>
    <source>
        <strain evidence="3 4">NPDC001650</strain>
    </source>
</reference>
<accession>A0ABW6U311</accession>
<organism evidence="3 4">
    <name type="scientific">Streptomyces nondiastaticus</name>
    <dbReference type="NCBI Taxonomy" id="3154512"/>
    <lineage>
        <taxon>Bacteria</taxon>
        <taxon>Bacillati</taxon>
        <taxon>Actinomycetota</taxon>
        <taxon>Actinomycetes</taxon>
        <taxon>Kitasatosporales</taxon>
        <taxon>Streptomycetaceae</taxon>
        <taxon>Streptomyces</taxon>
    </lineage>
</organism>
<dbReference type="Proteomes" id="UP001602123">
    <property type="component" value="Unassembled WGS sequence"/>
</dbReference>
<evidence type="ECO:0000313" key="3">
    <source>
        <dbReference type="EMBL" id="MFF4219204.1"/>
    </source>
</evidence>
<evidence type="ECO:0000313" key="4">
    <source>
        <dbReference type="Proteomes" id="UP001602123"/>
    </source>
</evidence>
<dbReference type="Pfam" id="PF14062">
    <property type="entry name" value="DUF4253"/>
    <property type="match status" value="1"/>
</dbReference>
<feature type="region of interest" description="Disordered" evidence="1">
    <location>
        <begin position="37"/>
        <end position="79"/>
    </location>
</feature>
<feature type="region of interest" description="Disordered" evidence="1">
    <location>
        <begin position="1"/>
        <end position="22"/>
    </location>
</feature>
<dbReference type="RefSeq" id="WP_388630363.1">
    <property type="nucleotide sequence ID" value="NZ_JBIAUT010000009.1"/>
</dbReference>
<evidence type="ECO:0000256" key="1">
    <source>
        <dbReference type="SAM" id="MobiDB-lite"/>
    </source>
</evidence>
<dbReference type="EMBL" id="JBIAUT010000009">
    <property type="protein sequence ID" value="MFF4219204.1"/>
    <property type="molecule type" value="Genomic_DNA"/>
</dbReference>